<dbReference type="PhylomeDB" id="B3S5Q1"/>
<reference evidence="10 11" key="1">
    <citation type="journal article" date="2008" name="Nature">
        <title>The Trichoplax genome and the nature of placozoans.</title>
        <authorList>
            <person name="Srivastava M."/>
            <person name="Begovic E."/>
            <person name="Chapman J."/>
            <person name="Putnam N.H."/>
            <person name="Hellsten U."/>
            <person name="Kawashima T."/>
            <person name="Kuo A."/>
            <person name="Mitros T."/>
            <person name="Salamov A."/>
            <person name="Carpenter M.L."/>
            <person name="Signorovitch A.Y."/>
            <person name="Moreno M.A."/>
            <person name="Kamm K."/>
            <person name="Grimwood J."/>
            <person name="Schmutz J."/>
            <person name="Shapiro H."/>
            <person name="Grigoriev I.V."/>
            <person name="Buss L.W."/>
            <person name="Schierwater B."/>
            <person name="Dellaporta S.L."/>
            <person name="Rokhsar D.S."/>
        </authorList>
    </citation>
    <scope>NUCLEOTIDE SEQUENCE [LARGE SCALE GENOMIC DNA]</scope>
    <source>
        <strain evidence="10 11">Grell-BS-1999</strain>
    </source>
</reference>
<sequence>AIVKAIVFITTFIFSITGNLIIGYVVIRTRRLWTFTNIMMLNYSFVTILFLISGLFQFISDFLFHGTWPFGSFLCQILYSSFIFTTIVSALTITLMCYARYRAICKSLYVQPNKKQAIYCIGVIWLMAIGYMIPYGMSLKTKTFGKSSYCIVINSSLQSYPNRLIYDACLFALTFVAPVLTVAFFNIQVIRDLAMSPGRQLPEKVFSASDDLQFLQHDQSIDSIKEKLRKMSVIIFVVYLLAWLPFWIYIFLVDTNVMLDLIAIYSKYDCDFRQKILIIRTFTKYLTYFYSISNVIICYYCNPHFNSAFKSIFCC</sequence>
<feature type="non-terminal residue" evidence="10">
    <location>
        <position position="1"/>
    </location>
</feature>
<comment type="subcellular location">
    <subcellularLocation>
        <location evidence="1">Membrane</location>
        <topology evidence="1">Multi-pass membrane protein</topology>
    </subcellularLocation>
</comment>
<feature type="transmembrane region" description="Helical" evidence="8">
    <location>
        <begin position="118"/>
        <end position="137"/>
    </location>
</feature>
<dbReference type="EMBL" id="DS985251">
    <property type="protein sequence ID" value="EDV21937.1"/>
    <property type="molecule type" value="Genomic_DNA"/>
</dbReference>
<dbReference type="InterPro" id="IPR017452">
    <property type="entry name" value="GPCR_Rhodpsn_7TM"/>
</dbReference>
<feature type="transmembrane region" description="Helical" evidence="8">
    <location>
        <begin position="39"/>
        <end position="59"/>
    </location>
</feature>
<feature type="transmembrane region" description="Helical" evidence="8">
    <location>
        <begin position="6"/>
        <end position="27"/>
    </location>
</feature>
<evidence type="ECO:0000256" key="4">
    <source>
        <dbReference type="ARBA" id="ARBA00023040"/>
    </source>
</evidence>
<gene>
    <name evidence="10" type="ORF">TRIADDRAFT_15905</name>
</gene>
<protein>
    <recommendedName>
        <fullName evidence="9">G-protein coupled receptors family 1 profile domain-containing protein</fullName>
    </recommendedName>
</protein>
<dbReference type="Proteomes" id="UP000009022">
    <property type="component" value="Unassembled WGS sequence"/>
</dbReference>
<dbReference type="GO" id="GO:0008528">
    <property type="term" value="F:G protein-coupled peptide receptor activity"/>
    <property type="evidence" value="ECO:0000318"/>
    <property type="project" value="GO_Central"/>
</dbReference>
<feature type="transmembrane region" description="Helical" evidence="8">
    <location>
        <begin position="79"/>
        <end position="98"/>
    </location>
</feature>
<dbReference type="InterPro" id="IPR000276">
    <property type="entry name" value="GPCR_Rhodpsn"/>
</dbReference>
<dbReference type="AlphaFoldDB" id="B3S5Q1"/>
<keyword evidence="11" id="KW-1185">Reference proteome</keyword>
<evidence type="ECO:0000256" key="7">
    <source>
        <dbReference type="ARBA" id="ARBA00023224"/>
    </source>
</evidence>
<dbReference type="CDD" id="cd00637">
    <property type="entry name" value="7tm_classA_rhodopsin-like"/>
    <property type="match status" value="1"/>
</dbReference>
<evidence type="ECO:0000313" key="11">
    <source>
        <dbReference type="Proteomes" id="UP000009022"/>
    </source>
</evidence>
<dbReference type="Pfam" id="PF00001">
    <property type="entry name" value="7tm_1"/>
    <property type="match status" value="1"/>
</dbReference>
<dbReference type="eggNOG" id="KOG3656">
    <property type="taxonomic scope" value="Eukaryota"/>
</dbReference>
<dbReference type="CTD" id="6756684"/>
<feature type="domain" description="G-protein coupled receptors family 1 profile" evidence="9">
    <location>
        <begin position="18"/>
        <end position="298"/>
    </location>
</feature>
<keyword evidence="3 8" id="KW-1133">Transmembrane helix</keyword>
<keyword evidence="7" id="KW-0807">Transducer</keyword>
<dbReference type="KEGG" id="tad:TRIADDRAFT_15905"/>
<dbReference type="GO" id="GO:0007218">
    <property type="term" value="P:neuropeptide signaling pathway"/>
    <property type="evidence" value="ECO:0000318"/>
    <property type="project" value="GO_Central"/>
</dbReference>
<evidence type="ECO:0000256" key="5">
    <source>
        <dbReference type="ARBA" id="ARBA00023136"/>
    </source>
</evidence>
<dbReference type="GO" id="GO:0005886">
    <property type="term" value="C:plasma membrane"/>
    <property type="evidence" value="ECO:0000318"/>
    <property type="project" value="GO_Central"/>
</dbReference>
<dbReference type="STRING" id="10228.B3S5Q1"/>
<organism evidence="10 11">
    <name type="scientific">Trichoplax adhaerens</name>
    <name type="common">Trichoplax reptans</name>
    <dbReference type="NCBI Taxonomy" id="10228"/>
    <lineage>
        <taxon>Eukaryota</taxon>
        <taxon>Metazoa</taxon>
        <taxon>Placozoa</taxon>
        <taxon>Uniplacotomia</taxon>
        <taxon>Trichoplacea</taxon>
        <taxon>Trichoplacidae</taxon>
        <taxon>Trichoplax</taxon>
    </lineage>
</organism>
<dbReference type="OrthoDB" id="5967390at2759"/>
<dbReference type="PANTHER" id="PTHR45695">
    <property type="entry name" value="LEUCOKININ RECEPTOR-RELATED"/>
    <property type="match status" value="1"/>
</dbReference>
<dbReference type="SUPFAM" id="SSF81321">
    <property type="entry name" value="Family A G protein-coupled receptor-like"/>
    <property type="match status" value="1"/>
</dbReference>
<feature type="transmembrane region" description="Helical" evidence="8">
    <location>
        <begin position="285"/>
        <end position="302"/>
    </location>
</feature>
<evidence type="ECO:0000313" key="10">
    <source>
        <dbReference type="EMBL" id="EDV21937.1"/>
    </source>
</evidence>
<dbReference type="PANTHER" id="PTHR45695:SF9">
    <property type="entry name" value="LEUCOKININ RECEPTOR"/>
    <property type="match status" value="1"/>
</dbReference>
<dbReference type="PROSITE" id="PS50262">
    <property type="entry name" value="G_PROTEIN_RECEP_F1_2"/>
    <property type="match status" value="1"/>
</dbReference>
<name>B3S5Q1_TRIAD</name>
<dbReference type="PRINTS" id="PR00237">
    <property type="entry name" value="GPCRRHODOPSN"/>
</dbReference>
<accession>B3S5Q1</accession>
<evidence type="ECO:0000256" key="2">
    <source>
        <dbReference type="ARBA" id="ARBA00022692"/>
    </source>
</evidence>
<feature type="transmembrane region" description="Helical" evidence="8">
    <location>
        <begin position="233"/>
        <end position="252"/>
    </location>
</feature>
<evidence type="ECO:0000256" key="3">
    <source>
        <dbReference type="ARBA" id="ARBA00022989"/>
    </source>
</evidence>
<evidence type="ECO:0000259" key="9">
    <source>
        <dbReference type="PROSITE" id="PS50262"/>
    </source>
</evidence>
<dbReference type="RefSeq" id="XP_002115574.1">
    <property type="nucleotide sequence ID" value="XM_002115538.1"/>
</dbReference>
<feature type="transmembrane region" description="Helical" evidence="8">
    <location>
        <begin position="164"/>
        <end position="187"/>
    </location>
</feature>
<evidence type="ECO:0000256" key="8">
    <source>
        <dbReference type="SAM" id="Phobius"/>
    </source>
</evidence>
<keyword evidence="6" id="KW-0675">Receptor</keyword>
<dbReference type="HOGENOM" id="CLU_056254_0_0_1"/>
<dbReference type="GeneID" id="6756684"/>
<dbReference type="InParanoid" id="B3S5Q1"/>
<dbReference type="OMA" id="VLHFMVD"/>
<proteinExistence type="predicted"/>
<keyword evidence="4" id="KW-0297">G-protein coupled receptor</keyword>
<feature type="non-terminal residue" evidence="10">
    <location>
        <position position="315"/>
    </location>
</feature>
<keyword evidence="2 8" id="KW-0812">Transmembrane</keyword>
<evidence type="ECO:0000256" key="1">
    <source>
        <dbReference type="ARBA" id="ARBA00004141"/>
    </source>
</evidence>
<evidence type="ECO:0000256" key="6">
    <source>
        <dbReference type="ARBA" id="ARBA00023170"/>
    </source>
</evidence>
<dbReference type="Gene3D" id="1.20.1070.10">
    <property type="entry name" value="Rhodopsin 7-helix transmembrane proteins"/>
    <property type="match status" value="1"/>
</dbReference>
<keyword evidence="5 8" id="KW-0472">Membrane</keyword>